<proteinExistence type="predicted"/>
<dbReference type="AlphaFoldDB" id="A0A8H9G8L6"/>
<evidence type="ECO:0000313" key="1">
    <source>
        <dbReference type="EMBL" id="GGK89878.1"/>
    </source>
</evidence>
<accession>A0A8H9G8L6</accession>
<keyword evidence="4" id="KW-1185">Reference proteome</keyword>
<organism evidence="1 3">
    <name type="scientific">Curtobacterium luteum</name>
    <dbReference type="NCBI Taxonomy" id="33881"/>
    <lineage>
        <taxon>Bacteria</taxon>
        <taxon>Bacillati</taxon>
        <taxon>Actinomycetota</taxon>
        <taxon>Actinomycetes</taxon>
        <taxon>Micrococcales</taxon>
        <taxon>Microbacteriaceae</taxon>
        <taxon>Curtobacterium</taxon>
    </lineage>
</organism>
<evidence type="ECO:0000313" key="3">
    <source>
        <dbReference type="Proteomes" id="UP000648535"/>
    </source>
</evidence>
<reference evidence="1" key="2">
    <citation type="submission" date="2020-09" db="EMBL/GenBank/DDBJ databases">
        <authorList>
            <person name="Sun Q."/>
            <person name="Ohkuma M."/>
        </authorList>
    </citation>
    <scope>NUCLEOTIDE SEQUENCE</scope>
    <source>
        <strain evidence="1">JCM 1480</strain>
    </source>
</reference>
<comment type="caution">
    <text evidence="1">The sequence shown here is derived from an EMBL/GenBank/DDBJ whole genome shotgun (WGS) entry which is preliminary data.</text>
</comment>
<evidence type="ECO:0000313" key="2">
    <source>
        <dbReference type="EMBL" id="MBM7801516.1"/>
    </source>
</evidence>
<protein>
    <submittedName>
        <fullName evidence="1">Uncharacterized protein</fullName>
    </submittedName>
</protein>
<dbReference type="RefSeq" id="WP_175329318.1">
    <property type="nucleotide sequence ID" value="NZ_BMOI01000001.1"/>
</dbReference>
<dbReference type="EMBL" id="BMOI01000001">
    <property type="protein sequence ID" value="GGK89878.1"/>
    <property type="molecule type" value="Genomic_DNA"/>
</dbReference>
<name>A0A8H9G8L6_9MICO</name>
<reference evidence="1" key="1">
    <citation type="journal article" date="2014" name="Int. J. Syst. Evol. Microbiol.">
        <title>Complete genome sequence of Corynebacterium casei LMG S-19264T (=DSM 44701T), isolated from a smear-ripened cheese.</title>
        <authorList>
            <consortium name="US DOE Joint Genome Institute (JGI-PGF)"/>
            <person name="Walter F."/>
            <person name="Albersmeier A."/>
            <person name="Kalinowski J."/>
            <person name="Ruckert C."/>
        </authorList>
    </citation>
    <scope>NUCLEOTIDE SEQUENCE</scope>
    <source>
        <strain evidence="1">JCM 1480</strain>
    </source>
</reference>
<dbReference type="Proteomes" id="UP000648535">
    <property type="component" value="Unassembled WGS sequence"/>
</dbReference>
<gene>
    <name evidence="1" type="ORF">GCM10009769_04900</name>
    <name evidence="2" type="ORF">JOE58_000767</name>
</gene>
<evidence type="ECO:0000313" key="4">
    <source>
        <dbReference type="Proteomes" id="UP000746584"/>
    </source>
</evidence>
<dbReference type="EMBL" id="JAFBCG010000001">
    <property type="protein sequence ID" value="MBM7801516.1"/>
    <property type="molecule type" value="Genomic_DNA"/>
</dbReference>
<sequence length="392" mass="43182">MTARLDVVLQGSRTPIDVAVFTDLIENSVAAGRLPYRKALVRGEIRLSDLIDLARVAHVPWPLFFAPFDVVHAQVEAKTAKLLQGLSKDTFSMNSRATVQLRDVELIVKDLLRKQMLLRTHDETLADNAIVGMLRKPRGSAADDALALLDAIGLEPNGLRQAPTKKGALELLIAHLEANQVLVARSVRGFMPQLIEVKFSGLTVKDRTVPYIFLARGDQGDAQEPEGRQLFTLTLMAVLVARNIFAPVTYDGRTPAIDGGREYEITAEILMPAADVRQREFGSLDDIRAAADTFKVTPSAMLVRAEHLRLVTAAETRSYLAVLERDFAALARSQARTPKPVNGVRTYNGRALSTRMLGALDSGKITPGEFCRSVCGNRIKPYEISEFREALR</sequence>
<dbReference type="Proteomes" id="UP000746584">
    <property type="component" value="Unassembled WGS sequence"/>
</dbReference>
<reference evidence="2 4" key="3">
    <citation type="submission" date="2021-01" db="EMBL/GenBank/DDBJ databases">
        <title>Sequencing the genomes of 1000 actinobacteria strains.</title>
        <authorList>
            <person name="Klenk H.-P."/>
        </authorList>
    </citation>
    <scope>NUCLEOTIDE SEQUENCE [LARGE SCALE GENOMIC DNA]</scope>
    <source>
        <strain evidence="2 4">DSM 20542</strain>
    </source>
</reference>